<gene>
    <name evidence="5" type="ORF">SAMN04488242_0923</name>
</gene>
<protein>
    <submittedName>
        <fullName evidence="5">DNA-binding transcriptional regulator, FadR family</fullName>
    </submittedName>
</protein>
<dbReference type="InterPro" id="IPR036390">
    <property type="entry name" value="WH_DNA-bd_sf"/>
</dbReference>
<dbReference type="Proteomes" id="UP000199475">
    <property type="component" value="Unassembled WGS sequence"/>
</dbReference>
<dbReference type="SUPFAM" id="SSF46785">
    <property type="entry name" value="Winged helix' DNA-binding domain"/>
    <property type="match status" value="1"/>
</dbReference>
<dbReference type="Gene3D" id="1.10.10.10">
    <property type="entry name" value="Winged helix-like DNA-binding domain superfamily/Winged helix DNA-binding domain"/>
    <property type="match status" value="1"/>
</dbReference>
<dbReference type="PRINTS" id="PR00035">
    <property type="entry name" value="HTHGNTR"/>
</dbReference>
<dbReference type="RefSeq" id="WP_093249290.1">
    <property type="nucleotide sequence ID" value="NZ_FNGP01000001.1"/>
</dbReference>
<evidence type="ECO:0000256" key="3">
    <source>
        <dbReference type="ARBA" id="ARBA00023163"/>
    </source>
</evidence>
<sequence length="241" mass="26990">MTDPEGLDTEQQPTQLRVLAQLREMILGGRWGAGDTLPGERDLATELGCSRASLREALRVLEAQGIIDSKPGGRSTIRSRARSAFGSVLELQLALGQYTTPELLNARVAMEMWAARQAATTRRPEHLERFHELLTRMGDPAIPVREFNQLDAEFHALITTSAGNNIVTDLNRGLRAAIELQMVKAYDALDDWWESTHTVRSEHWQIYHAIERHDGELAAALVRSHITNFFKPALDGEGRLF</sequence>
<dbReference type="Pfam" id="PF00392">
    <property type="entry name" value="GntR"/>
    <property type="match status" value="1"/>
</dbReference>
<dbReference type="Gene3D" id="1.20.120.530">
    <property type="entry name" value="GntR ligand-binding domain-like"/>
    <property type="match status" value="1"/>
</dbReference>
<name>A0A1G9IG11_9ACTN</name>
<evidence type="ECO:0000313" key="5">
    <source>
        <dbReference type="EMBL" id="SDL24228.1"/>
    </source>
</evidence>
<dbReference type="Pfam" id="PF07729">
    <property type="entry name" value="FCD"/>
    <property type="match status" value="1"/>
</dbReference>
<dbReference type="OrthoDB" id="3172099at2"/>
<dbReference type="InterPro" id="IPR008920">
    <property type="entry name" value="TF_FadR/GntR_C"/>
</dbReference>
<dbReference type="SMART" id="SM00345">
    <property type="entry name" value="HTH_GNTR"/>
    <property type="match status" value="1"/>
</dbReference>
<dbReference type="GO" id="GO:0003700">
    <property type="term" value="F:DNA-binding transcription factor activity"/>
    <property type="evidence" value="ECO:0007669"/>
    <property type="project" value="InterPro"/>
</dbReference>
<dbReference type="SMART" id="SM00895">
    <property type="entry name" value="FCD"/>
    <property type="match status" value="1"/>
</dbReference>
<dbReference type="InterPro" id="IPR011711">
    <property type="entry name" value="GntR_C"/>
</dbReference>
<proteinExistence type="predicted"/>
<evidence type="ECO:0000256" key="1">
    <source>
        <dbReference type="ARBA" id="ARBA00023015"/>
    </source>
</evidence>
<organism evidence="5 6">
    <name type="scientific">Tessaracoccus oleiagri</name>
    <dbReference type="NCBI Taxonomy" id="686624"/>
    <lineage>
        <taxon>Bacteria</taxon>
        <taxon>Bacillati</taxon>
        <taxon>Actinomycetota</taxon>
        <taxon>Actinomycetes</taxon>
        <taxon>Propionibacteriales</taxon>
        <taxon>Propionibacteriaceae</taxon>
        <taxon>Tessaracoccus</taxon>
    </lineage>
</organism>
<dbReference type="GO" id="GO:0003677">
    <property type="term" value="F:DNA binding"/>
    <property type="evidence" value="ECO:0007669"/>
    <property type="project" value="UniProtKB-KW"/>
</dbReference>
<dbReference type="PANTHER" id="PTHR43537:SF51">
    <property type="entry name" value="HTH-TYPE TRANSCRIPTIONAL REGULATOR LGOR-RELATED"/>
    <property type="match status" value="1"/>
</dbReference>
<dbReference type="AlphaFoldDB" id="A0A1G9IG11"/>
<evidence type="ECO:0000256" key="2">
    <source>
        <dbReference type="ARBA" id="ARBA00023125"/>
    </source>
</evidence>
<keyword evidence="1" id="KW-0805">Transcription regulation</keyword>
<reference evidence="5 6" key="1">
    <citation type="submission" date="2016-10" db="EMBL/GenBank/DDBJ databases">
        <authorList>
            <person name="de Groot N.N."/>
        </authorList>
    </citation>
    <scope>NUCLEOTIDE SEQUENCE [LARGE SCALE GENOMIC DNA]</scope>
    <source>
        <strain evidence="5 6">CGMCC 1.9159</strain>
    </source>
</reference>
<dbReference type="EMBL" id="FNGP01000001">
    <property type="protein sequence ID" value="SDL24228.1"/>
    <property type="molecule type" value="Genomic_DNA"/>
</dbReference>
<accession>A0A1G9IG11</accession>
<dbReference type="CDD" id="cd07377">
    <property type="entry name" value="WHTH_GntR"/>
    <property type="match status" value="1"/>
</dbReference>
<keyword evidence="3" id="KW-0804">Transcription</keyword>
<dbReference type="InterPro" id="IPR000524">
    <property type="entry name" value="Tscrpt_reg_HTH_GntR"/>
</dbReference>
<evidence type="ECO:0000313" key="6">
    <source>
        <dbReference type="Proteomes" id="UP000199475"/>
    </source>
</evidence>
<keyword evidence="6" id="KW-1185">Reference proteome</keyword>
<dbReference type="SUPFAM" id="SSF48008">
    <property type="entry name" value="GntR ligand-binding domain-like"/>
    <property type="match status" value="1"/>
</dbReference>
<keyword evidence="2 5" id="KW-0238">DNA-binding</keyword>
<dbReference type="InterPro" id="IPR036388">
    <property type="entry name" value="WH-like_DNA-bd_sf"/>
</dbReference>
<dbReference type="STRING" id="686624.SAMN04488242_0923"/>
<evidence type="ECO:0000259" key="4">
    <source>
        <dbReference type="PROSITE" id="PS50949"/>
    </source>
</evidence>
<feature type="domain" description="HTH gntR-type" evidence="4">
    <location>
        <begin position="12"/>
        <end position="80"/>
    </location>
</feature>
<dbReference type="PANTHER" id="PTHR43537">
    <property type="entry name" value="TRANSCRIPTIONAL REGULATOR, GNTR FAMILY"/>
    <property type="match status" value="1"/>
</dbReference>
<dbReference type="PROSITE" id="PS50949">
    <property type="entry name" value="HTH_GNTR"/>
    <property type="match status" value="1"/>
</dbReference>